<dbReference type="CDD" id="cd03768">
    <property type="entry name" value="SR_ResInv"/>
    <property type="match status" value="1"/>
</dbReference>
<dbReference type="InterPro" id="IPR006119">
    <property type="entry name" value="Resolv_N"/>
</dbReference>
<keyword evidence="2" id="KW-0238">DNA-binding</keyword>
<sequence length="193" mass="21438">MTAVDDPRPSGGSTPAVGGVEPTPGGHVALYLRVSTADQDLDGQALDFGNEASSRRWTVVSTYAEKVSGTGKVERREYDRLLRDAGFPDRQFNRLLVRALDRFSREETFTKATQAILDLEKDGVKFHSLKEPMLDTPEDGKPNLGRDVLLALFPAIASFESKRRSERVRVAMADLKAGRRRTRSGRPVGRPRR</sequence>
<evidence type="ECO:0000313" key="6">
    <source>
        <dbReference type="EMBL" id="EQD71965.1"/>
    </source>
</evidence>
<organism evidence="6">
    <name type="scientific">mine drainage metagenome</name>
    <dbReference type="NCBI Taxonomy" id="410659"/>
    <lineage>
        <taxon>unclassified sequences</taxon>
        <taxon>metagenomes</taxon>
        <taxon>ecological metagenomes</taxon>
    </lineage>
</organism>
<dbReference type="PROSITE" id="PS51736">
    <property type="entry name" value="RECOMBINASES_3"/>
    <property type="match status" value="1"/>
</dbReference>
<evidence type="ECO:0000256" key="2">
    <source>
        <dbReference type="ARBA" id="ARBA00023125"/>
    </source>
</evidence>
<dbReference type="GO" id="GO:0003677">
    <property type="term" value="F:DNA binding"/>
    <property type="evidence" value="ECO:0007669"/>
    <property type="project" value="UniProtKB-KW"/>
</dbReference>
<feature type="region of interest" description="Disordered" evidence="4">
    <location>
        <begin position="174"/>
        <end position="193"/>
    </location>
</feature>
<dbReference type="PANTHER" id="PTHR30461:SF2">
    <property type="entry name" value="SERINE RECOMBINASE PINE-RELATED"/>
    <property type="match status" value="1"/>
</dbReference>
<feature type="region of interest" description="Disordered" evidence="4">
    <location>
        <begin position="1"/>
        <end position="24"/>
    </location>
</feature>
<dbReference type="PROSITE" id="PS00397">
    <property type="entry name" value="RECOMBINASES_1"/>
    <property type="match status" value="1"/>
</dbReference>
<reference evidence="6" key="2">
    <citation type="journal article" date="2014" name="ISME J.">
        <title>Microbial stratification in low pH oxic and suboxic macroscopic growths along an acid mine drainage.</title>
        <authorList>
            <person name="Mendez-Garcia C."/>
            <person name="Mesa V."/>
            <person name="Sprenger R.R."/>
            <person name="Richter M."/>
            <person name="Diez M.S."/>
            <person name="Solano J."/>
            <person name="Bargiela R."/>
            <person name="Golyshina O.V."/>
            <person name="Manteca A."/>
            <person name="Ramos J.L."/>
            <person name="Gallego J.R."/>
            <person name="Llorente I."/>
            <person name="Martins Dos Santos V.A."/>
            <person name="Jensen O.N."/>
            <person name="Pelaez A.I."/>
            <person name="Sanchez J."/>
            <person name="Ferrer M."/>
        </authorList>
    </citation>
    <scope>NUCLEOTIDE SEQUENCE</scope>
</reference>
<name>T1CRN4_9ZZZZ</name>
<dbReference type="Pfam" id="PF00239">
    <property type="entry name" value="Resolvase"/>
    <property type="match status" value="1"/>
</dbReference>
<dbReference type="Gene3D" id="3.40.50.1390">
    <property type="entry name" value="Resolvase, N-terminal catalytic domain"/>
    <property type="match status" value="1"/>
</dbReference>
<keyword evidence="1" id="KW-0229">DNA integration</keyword>
<gene>
    <name evidence="6" type="ORF">B1B_04160</name>
</gene>
<reference evidence="6" key="1">
    <citation type="submission" date="2013-08" db="EMBL/GenBank/DDBJ databases">
        <authorList>
            <person name="Mendez C."/>
            <person name="Richter M."/>
            <person name="Ferrer M."/>
            <person name="Sanchez J."/>
        </authorList>
    </citation>
    <scope>NUCLEOTIDE SEQUENCE</scope>
</reference>
<proteinExistence type="predicted"/>
<dbReference type="SUPFAM" id="SSF53041">
    <property type="entry name" value="Resolvase-like"/>
    <property type="match status" value="1"/>
</dbReference>
<protein>
    <submittedName>
        <fullName evidence="6">Protein containing Resolvase</fullName>
    </submittedName>
</protein>
<accession>T1CRN4</accession>
<comment type="caution">
    <text evidence="6">The sequence shown here is derived from an EMBL/GenBank/DDBJ whole genome shotgun (WGS) entry which is preliminary data.</text>
</comment>
<dbReference type="SMART" id="SM00857">
    <property type="entry name" value="Resolvase"/>
    <property type="match status" value="1"/>
</dbReference>
<feature type="compositionally biased region" description="Basic residues" evidence="4">
    <location>
        <begin position="178"/>
        <end position="193"/>
    </location>
</feature>
<feature type="domain" description="Resolvase/invertase-type recombinase catalytic" evidence="5">
    <location>
        <begin position="27"/>
        <end position="179"/>
    </location>
</feature>
<evidence type="ECO:0000256" key="3">
    <source>
        <dbReference type="ARBA" id="ARBA00023172"/>
    </source>
</evidence>
<dbReference type="InterPro" id="IPR036162">
    <property type="entry name" value="Resolvase-like_N_sf"/>
</dbReference>
<dbReference type="GO" id="GO:0015074">
    <property type="term" value="P:DNA integration"/>
    <property type="evidence" value="ECO:0007669"/>
    <property type="project" value="UniProtKB-KW"/>
</dbReference>
<evidence type="ECO:0000256" key="4">
    <source>
        <dbReference type="SAM" id="MobiDB-lite"/>
    </source>
</evidence>
<evidence type="ECO:0000256" key="1">
    <source>
        <dbReference type="ARBA" id="ARBA00022908"/>
    </source>
</evidence>
<dbReference type="InterPro" id="IPR050639">
    <property type="entry name" value="SSR_resolvase"/>
</dbReference>
<dbReference type="GO" id="GO:0000150">
    <property type="term" value="F:DNA strand exchange activity"/>
    <property type="evidence" value="ECO:0007669"/>
    <property type="project" value="InterPro"/>
</dbReference>
<evidence type="ECO:0000259" key="5">
    <source>
        <dbReference type="PROSITE" id="PS51736"/>
    </source>
</evidence>
<dbReference type="EMBL" id="AUZY01002615">
    <property type="protein sequence ID" value="EQD71965.1"/>
    <property type="molecule type" value="Genomic_DNA"/>
</dbReference>
<dbReference type="InterPro" id="IPR006118">
    <property type="entry name" value="Recombinase_CS"/>
</dbReference>
<dbReference type="AlphaFoldDB" id="T1CRN4"/>
<keyword evidence="3" id="KW-0233">DNA recombination</keyword>
<dbReference type="PANTHER" id="PTHR30461">
    <property type="entry name" value="DNA-INVERTASE FROM LAMBDOID PROPHAGE"/>
    <property type="match status" value="1"/>
</dbReference>